<evidence type="ECO:0000313" key="2">
    <source>
        <dbReference type="Proteomes" id="UP000192578"/>
    </source>
</evidence>
<comment type="caution">
    <text evidence="1">The sequence shown here is derived from an EMBL/GenBank/DDBJ whole genome shotgun (WGS) entry which is preliminary data.</text>
</comment>
<sequence length="133" mass="14454">TVPSEIHARIVVFSIGGHFGRAAPAATLPLGAPSIFHAAAYGCSNLGSDALRRVSSPPTHIVYTMAPTSRMSRWTTRRQTLPLDVRPQSYVSVSGGIRPSIRTAWYPPRHHHQPASLSPMTPLNHRFSLLPLG</sequence>
<evidence type="ECO:0000313" key="1">
    <source>
        <dbReference type="EMBL" id="OWA55659.1"/>
    </source>
</evidence>
<proteinExistence type="predicted"/>
<keyword evidence="2" id="KW-1185">Reference proteome</keyword>
<gene>
    <name evidence="1" type="ORF">BV898_20047</name>
</gene>
<protein>
    <submittedName>
        <fullName evidence="1">Uncharacterized protein</fullName>
    </submittedName>
</protein>
<feature type="non-terminal residue" evidence="1">
    <location>
        <position position="1"/>
    </location>
</feature>
<accession>A0A9X6NT43</accession>
<reference evidence="2" key="1">
    <citation type="submission" date="2017-01" db="EMBL/GenBank/DDBJ databases">
        <title>Comparative genomics of anhydrobiosis in the tardigrade Hypsibius dujardini.</title>
        <authorList>
            <person name="Yoshida Y."/>
            <person name="Koutsovoulos G."/>
            <person name="Laetsch D."/>
            <person name="Stevens L."/>
            <person name="Kumar S."/>
            <person name="Horikawa D."/>
            <person name="Ishino K."/>
            <person name="Komine S."/>
            <person name="Tomita M."/>
            <person name="Blaxter M."/>
            <person name="Arakawa K."/>
        </authorList>
    </citation>
    <scope>NUCLEOTIDE SEQUENCE [LARGE SCALE GENOMIC DNA]</scope>
    <source>
        <strain evidence="2">Z151</strain>
    </source>
</reference>
<name>A0A9X6NT43_HYPEX</name>
<dbReference type="Proteomes" id="UP000192578">
    <property type="component" value="Unassembled WGS sequence"/>
</dbReference>
<organism evidence="1 2">
    <name type="scientific">Hypsibius exemplaris</name>
    <name type="common">Freshwater tardigrade</name>
    <dbReference type="NCBI Taxonomy" id="2072580"/>
    <lineage>
        <taxon>Eukaryota</taxon>
        <taxon>Metazoa</taxon>
        <taxon>Ecdysozoa</taxon>
        <taxon>Tardigrada</taxon>
        <taxon>Eutardigrada</taxon>
        <taxon>Parachela</taxon>
        <taxon>Hypsibioidea</taxon>
        <taxon>Hypsibiidae</taxon>
        <taxon>Hypsibius</taxon>
    </lineage>
</organism>
<dbReference type="AlphaFoldDB" id="A0A9X6NT43"/>
<dbReference type="EMBL" id="MTYJ01001194">
    <property type="protein sequence ID" value="OWA55659.1"/>
    <property type="molecule type" value="Genomic_DNA"/>
</dbReference>